<name>A0A3A1WQH7_9HYPH</name>
<dbReference type="Proteomes" id="UP000265750">
    <property type="component" value="Unassembled WGS sequence"/>
</dbReference>
<dbReference type="InterPro" id="IPR020904">
    <property type="entry name" value="Sc_DH/Rdtase_CS"/>
</dbReference>
<accession>A0A3A1WQH7</accession>
<dbReference type="GO" id="GO:0016491">
    <property type="term" value="F:oxidoreductase activity"/>
    <property type="evidence" value="ECO:0007669"/>
    <property type="project" value="UniProtKB-KW"/>
</dbReference>
<dbReference type="AlphaFoldDB" id="A0A3A1WQH7"/>
<gene>
    <name evidence="4" type="ORF">D3218_00765</name>
</gene>
<proteinExistence type="inferred from homology"/>
<dbReference type="PANTHER" id="PTHR43477:SF4">
    <property type="entry name" value="DEHYDROGENASE_REDUCTASE SDR FAMILY MEMBER 6"/>
    <property type="match status" value="1"/>
</dbReference>
<sequence length="247" mass="25803">MTERLKGQRAVVTAAAQGIGRATALAFAREGAEVIATDINAERLAELESEPGITTRRLDVRDGAAIAAFAQETGRADILFNCAGFVHSGTIMDCTEEEFDFAFELNVKSMYRMVRAFLPAMIDGGGGSIVNIASVASSVIAAPNRFVYGASKAAVIGLTKSVAADFVGQGIRANAICPGTVESPSLEDRMRATGDLDAARLAFAARQPMGRLGRPEEIAALAVYLAAPESGFVTGQAVSIDGGWTNI</sequence>
<organism evidence="4 5">
    <name type="scientific">Aureimonas flava</name>
    <dbReference type="NCBI Taxonomy" id="2320271"/>
    <lineage>
        <taxon>Bacteria</taxon>
        <taxon>Pseudomonadati</taxon>
        <taxon>Pseudomonadota</taxon>
        <taxon>Alphaproteobacteria</taxon>
        <taxon>Hyphomicrobiales</taxon>
        <taxon>Aurantimonadaceae</taxon>
        <taxon>Aureimonas</taxon>
    </lineage>
</organism>
<evidence type="ECO:0000256" key="1">
    <source>
        <dbReference type="ARBA" id="ARBA00006484"/>
    </source>
</evidence>
<keyword evidence="3" id="KW-0520">NAD</keyword>
<keyword evidence="2" id="KW-0560">Oxidoreductase</keyword>
<dbReference type="CDD" id="cd05368">
    <property type="entry name" value="DHRS6_like_SDR_c"/>
    <property type="match status" value="1"/>
</dbReference>
<dbReference type="FunFam" id="3.40.50.720:FF:000084">
    <property type="entry name" value="Short-chain dehydrogenase reductase"/>
    <property type="match status" value="1"/>
</dbReference>
<dbReference type="PANTHER" id="PTHR43477">
    <property type="entry name" value="DIHYDROANTICAPSIN 7-DEHYDROGENASE"/>
    <property type="match status" value="1"/>
</dbReference>
<evidence type="ECO:0000313" key="5">
    <source>
        <dbReference type="Proteomes" id="UP000265750"/>
    </source>
</evidence>
<reference evidence="5" key="1">
    <citation type="submission" date="2018-09" db="EMBL/GenBank/DDBJ databases">
        <authorList>
            <person name="Tuo L."/>
        </authorList>
    </citation>
    <scope>NUCLEOTIDE SEQUENCE [LARGE SCALE GENOMIC DNA]</scope>
    <source>
        <strain evidence="5">M2BS4Y-1</strain>
    </source>
</reference>
<dbReference type="PRINTS" id="PR00080">
    <property type="entry name" value="SDRFAMILY"/>
</dbReference>
<evidence type="ECO:0000256" key="3">
    <source>
        <dbReference type="ARBA" id="ARBA00023027"/>
    </source>
</evidence>
<dbReference type="InterPro" id="IPR036291">
    <property type="entry name" value="NAD(P)-bd_dom_sf"/>
</dbReference>
<dbReference type="EMBL" id="QYRN01000001">
    <property type="protein sequence ID" value="RIY03333.1"/>
    <property type="molecule type" value="Genomic_DNA"/>
</dbReference>
<evidence type="ECO:0000313" key="4">
    <source>
        <dbReference type="EMBL" id="RIY03333.1"/>
    </source>
</evidence>
<dbReference type="SUPFAM" id="SSF51735">
    <property type="entry name" value="NAD(P)-binding Rossmann-fold domains"/>
    <property type="match status" value="1"/>
</dbReference>
<comment type="caution">
    <text evidence="4">The sequence shown here is derived from an EMBL/GenBank/DDBJ whole genome shotgun (WGS) entry which is preliminary data.</text>
</comment>
<dbReference type="PROSITE" id="PS00061">
    <property type="entry name" value="ADH_SHORT"/>
    <property type="match status" value="1"/>
</dbReference>
<keyword evidence="5" id="KW-1185">Reference proteome</keyword>
<dbReference type="Pfam" id="PF13561">
    <property type="entry name" value="adh_short_C2"/>
    <property type="match status" value="1"/>
</dbReference>
<dbReference type="RefSeq" id="WP_119537991.1">
    <property type="nucleotide sequence ID" value="NZ_QYRN01000001.1"/>
</dbReference>
<comment type="similarity">
    <text evidence="1">Belongs to the short-chain dehydrogenases/reductases (SDR) family.</text>
</comment>
<dbReference type="InterPro" id="IPR002347">
    <property type="entry name" value="SDR_fam"/>
</dbReference>
<evidence type="ECO:0000256" key="2">
    <source>
        <dbReference type="ARBA" id="ARBA00023002"/>
    </source>
</evidence>
<dbReference type="Gene3D" id="3.40.50.720">
    <property type="entry name" value="NAD(P)-binding Rossmann-like Domain"/>
    <property type="match status" value="1"/>
</dbReference>
<protein>
    <submittedName>
        <fullName evidence="4">SDR family oxidoreductase</fullName>
    </submittedName>
</protein>
<dbReference type="OrthoDB" id="9789398at2"/>
<dbReference type="InterPro" id="IPR051122">
    <property type="entry name" value="SDR_DHRS6-like"/>
</dbReference>
<dbReference type="PRINTS" id="PR00081">
    <property type="entry name" value="GDHRDH"/>
</dbReference>